<feature type="region of interest" description="Disordered" evidence="1">
    <location>
        <begin position="165"/>
        <end position="240"/>
    </location>
</feature>
<keyword evidence="2" id="KW-1133">Transmembrane helix</keyword>
<reference evidence="3 4" key="1">
    <citation type="submission" date="2020-08" db="EMBL/GenBank/DDBJ databases">
        <title>Sequencing the genomes of 1000 actinobacteria strains.</title>
        <authorList>
            <person name="Klenk H.-P."/>
        </authorList>
    </citation>
    <scope>NUCLEOTIDE SEQUENCE [LARGE SCALE GENOMIC DNA]</scope>
    <source>
        <strain evidence="3 4">DSM 23889</strain>
    </source>
</reference>
<evidence type="ECO:0000256" key="2">
    <source>
        <dbReference type="SAM" id="Phobius"/>
    </source>
</evidence>
<keyword evidence="2" id="KW-0472">Membrane</keyword>
<gene>
    <name evidence="3" type="ORF">BJ959_000679</name>
</gene>
<dbReference type="EMBL" id="JACHBS010000001">
    <property type="protein sequence ID" value="MBB5617183.1"/>
    <property type="molecule type" value="Genomic_DNA"/>
</dbReference>
<feature type="transmembrane region" description="Helical" evidence="2">
    <location>
        <begin position="20"/>
        <end position="41"/>
    </location>
</feature>
<sequence length="240" mass="25521">MDWGNSALQWLASEEGWRVLSGAIIPALAIITAGIIAALIGRGTTRRLIAMQQRDALGAALGGFLLAGRKAAEWTVLSDLERAQLDHLIAEAETRIRLLPIAGAGLAASWAAHELAAMKRDSAGFQFQAQQTLAEYRDRLVAWSERPRQAKKLFGADLERWRYEEAATPSDDGPTTRGGGEGAHAPEDTWIPQTSASEPSPLTPEPPTAVATATGSMPLIITSPLPASTVRDRVLPASAG</sequence>
<protein>
    <submittedName>
        <fullName evidence="3">Uncharacterized protein</fullName>
    </submittedName>
</protein>
<keyword evidence="4" id="KW-1185">Reference proteome</keyword>
<dbReference type="RefSeq" id="WP_153982576.1">
    <property type="nucleotide sequence ID" value="NZ_BAAANZ010000009.1"/>
</dbReference>
<evidence type="ECO:0000256" key="1">
    <source>
        <dbReference type="SAM" id="MobiDB-lite"/>
    </source>
</evidence>
<name>A0A840X3V4_9MICO</name>
<dbReference type="OrthoDB" id="5125431at2"/>
<evidence type="ECO:0000313" key="3">
    <source>
        <dbReference type="EMBL" id="MBB5617183.1"/>
    </source>
</evidence>
<keyword evidence="2" id="KW-0812">Transmembrane</keyword>
<dbReference type="Proteomes" id="UP000552883">
    <property type="component" value="Unassembled WGS sequence"/>
</dbReference>
<organism evidence="3 4">
    <name type="scientific">Microcella frigidaquae</name>
    <dbReference type="NCBI Taxonomy" id="424758"/>
    <lineage>
        <taxon>Bacteria</taxon>
        <taxon>Bacillati</taxon>
        <taxon>Actinomycetota</taxon>
        <taxon>Actinomycetes</taxon>
        <taxon>Micrococcales</taxon>
        <taxon>Microbacteriaceae</taxon>
        <taxon>Microcella</taxon>
    </lineage>
</organism>
<comment type="caution">
    <text evidence="3">The sequence shown here is derived from an EMBL/GenBank/DDBJ whole genome shotgun (WGS) entry which is preliminary data.</text>
</comment>
<evidence type="ECO:0000313" key="4">
    <source>
        <dbReference type="Proteomes" id="UP000552883"/>
    </source>
</evidence>
<proteinExistence type="predicted"/>
<accession>A0A840X3V4</accession>
<dbReference type="AlphaFoldDB" id="A0A840X3V4"/>